<dbReference type="InterPro" id="IPR047135">
    <property type="entry name" value="YsiQ"/>
</dbReference>
<feature type="transmembrane region" description="Helical" evidence="7">
    <location>
        <begin position="414"/>
        <end position="434"/>
    </location>
</feature>
<feature type="transmembrane region" description="Helical" evidence="7">
    <location>
        <begin position="44"/>
        <end position="65"/>
    </location>
</feature>
<dbReference type="InterPro" id="IPR048279">
    <property type="entry name" value="MdtK-like"/>
</dbReference>
<keyword evidence="6 7" id="KW-0472">Membrane</keyword>
<dbReference type="NCBIfam" id="TIGR00797">
    <property type="entry name" value="matE"/>
    <property type="match status" value="1"/>
</dbReference>
<proteinExistence type="predicted"/>
<dbReference type="PIRSF" id="PIRSF006603">
    <property type="entry name" value="DinF"/>
    <property type="match status" value="1"/>
</dbReference>
<evidence type="ECO:0000256" key="5">
    <source>
        <dbReference type="ARBA" id="ARBA00022989"/>
    </source>
</evidence>
<evidence type="ECO:0000256" key="1">
    <source>
        <dbReference type="ARBA" id="ARBA00004651"/>
    </source>
</evidence>
<evidence type="ECO:0000256" key="4">
    <source>
        <dbReference type="ARBA" id="ARBA00022692"/>
    </source>
</evidence>
<feature type="non-terminal residue" evidence="8">
    <location>
        <position position="1"/>
    </location>
</feature>
<gene>
    <name evidence="8" type="ORF">BE08_12240</name>
</gene>
<sequence length="487" mass="52743">CGNRSHRAAFRHGETSAGRVGCRALQSVIPAPSSSLPRPRLLEITWPIFSEHLLHMLVGVFGVWLVSRLSDEAAAAYGLSNQIMLTFMITFRFVSVGASVVITQYLGARDRAGAEQVARASLAANVWLGLLSCAVIAIGARPLLELMRLPPSLFPIAQPYLMAVGVMLAIDAVNISMGSVLRAHTYGRDTLRLMLVMYAVQLALSLPLMFGVAGLPGLGMNGLALAAIIARVCSFWMHRQLWIARLGVRPTLDDFWRIRRGPLREMLHIGLPGAGENVVYRISFMMILAMVADMGKTALTTHTYTMQIVYFLLLFSLAVGFGTEIVVGHCVGAGDLRGADRQVRGGLVIGLGVCVTVVLAVALLGPRLLGLFTTDPEVIATGSGLLWLNLLVETGRTINLVVINGLRAAGDARFPVGFGVFSMFAVAVGLSWLLGVRLGWGLAGVWVAYAADEWVRGLAMSARWHLRGWVPHARRTLRRVRLHSRPA</sequence>
<feature type="transmembrane region" description="Helical" evidence="7">
    <location>
        <begin position="343"/>
        <end position="364"/>
    </location>
</feature>
<reference evidence="8 9" key="1">
    <citation type="submission" date="2014-02" db="EMBL/GenBank/DDBJ databases">
        <title>The small core and large imbalanced accessory genome model reveals a collaborative survival strategy of Sorangium cellulosum strains in nature.</title>
        <authorList>
            <person name="Han K."/>
            <person name="Peng R."/>
            <person name="Blom J."/>
            <person name="Li Y.-Z."/>
        </authorList>
    </citation>
    <scope>NUCLEOTIDE SEQUENCE [LARGE SCALE GENOMIC DNA]</scope>
    <source>
        <strain evidence="8 9">So0157-25</strain>
    </source>
</reference>
<name>A0A150PF12_SORCE</name>
<evidence type="ECO:0000313" key="9">
    <source>
        <dbReference type="Proteomes" id="UP000075420"/>
    </source>
</evidence>
<feature type="transmembrane region" description="Helical" evidence="7">
    <location>
        <begin position="160"/>
        <end position="181"/>
    </location>
</feature>
<feature type="transmembrane region" description="Helical" evidence="7">
    <location>
        <begin position="193"/>
        <end position="212"/>
    </location>
</feature>
<feature type="transmembrane region" description="Helical" evidence="7">
    <location>
        <begin position="266"/>
        <end position="288"/>
    </location>
</feature>
<dbReference type="GO" id="GO:0015297">
    <property type="term" value="F:antiporter activity"/>
    <property type="evidence" value="ECO:0007669"/>
    <property type="project" value="InterPro"/>
</dbReference>
<evidence type="ECO:0000256" key="6">
    <source>
        <dbReference type="ARBA" id="ARBA00023136"/>
    </source>
</evidence>
<feature type="transmembrane region" description="Helical" evidence="7">
    <location>
        <begin position="85"/>
        <end position="108"/>
    </location>
</feature>
<keyword evidence="5 7" id="KW-1133">Transmembrane helix</keyword>
<comment type="subcellular location">
    <subcellularLocation>
        <location evidence="1">Cell membrane</location>
        <topology evidence="1">Multi-pass membrane protein</topology>
    </subcellularLocation>
</comment>
<keyword evidence="4 7" id="KW-0812">Transmembrane</keyword>
<evidence type="ECO:0000256" key="7">
    <source>
        <dbReference type="SAM" id="Phobius"/>
    </source>
</evidence>
<evidence type="ECO:0000256" key="3">
    <source>
        <dbReference type="ARBA" id="ARBA00022475"/>
    </source>
</evidence>
<dbReference type="AlphaFoldDB" id="A0A150PF12"/>
<dbReference type="InterPro" id="IPR002528">
    <property type="entry name" value="MATE_fam"/>
</dbReference>
<feature type="transmembrane region" description="Helical" evidence="7">
    <location>
        <begin position="120"/>
        <end position="140"/>
    </location>
</feature>
<dbReference type="GO" id="GO:0042910">
    <property type="term" value="F:xenobiotic transmembrane transporter activity"/>
    <property type="evidence" value="ECO:0007669"/>
    <property type="project" value="InterPro"/>
</dbReference>
<dbReference type="GO" id="GO:0005886">
    <property type="term" value="C:plasma membrane"/>
    <property type="evidence" value="ECO:0007669"/>
    <property type="project" value="UniProtKB-SubCell"/>
</dbReference>
<comment type="caution">
    <text evidence="8">The sequence shown here is derived from an EMBL/GenBank/DDBJ whole genome shotgun (WGS) entry which is preliminary data.</text>
</comment>
<keyword evidence="2" id="KW-0813">Transport</keyword>
<protein>
    <submittedName>
        <fullName evidence="8">MATE family efflux transporter</fullName>
    </submittedName>
</protein>
<feature type="transmembrane region" description="Helical" evidence="7">
    <location>
        <begin position="308"/>
        <end position="331"/>
    </location>
</feature>
<feature type="transmembrane region" description="Helical" evidence="7">
    <location>
        <begin position="218"/>
        <end position="237"/>
    </location>
</feature>
<keyword evidence="3" id="KW-1003">Cell membrane</keyword>
<dbReference type="Proteomes" id="UP000075420">
    <property type="component" value="Unassembled WGS sequence"/>
</dbReference>
<accession>A0A150PF12</accession>
<dbReference type="CDD" id="cd13134">
    <property type="entry name" value="MATE_like_8"/>
    <property type="match status" value="1"/>
</dbReference>
<dbReference type="Pfam" id="PF01554">
    <property type="entry name" value="MatE"/>
    <property type="match status" value="2"/>
</dbReference>
<dbReference type="PANTHER" id="PTHR42925:SF1">
    <property type="entry name" value="VIRULENCE FACTOR MVIN"/>
    <property type="match status" value="1"/>
</dbReference>
<dbReference type="PANTHER" id="PTHR42925">
    <property type="entry name" value="MULTIDRUG AND TOXIN EFFLUX PROTEIN MATE FAMILY"/>
    <property type="match status" value="1"/>
</dbReference>
<evidence type="ECO:0000256" key="2">
    <source>
        <dbReference type="ARBA" id="ARBA00022448"/>
    </source>
</evidence>
<dbReference type="EMBL" id="JELY01001902">
    <property type="protein sequence ID" value="KYF54242.1"/>
    <property type="molecule type" value="Genomic_DNA"/>
</dbReference>
<organism evidence="8 9">
    <name type="scientific">Sorangium cellulosum</name>
    <name type="common">Polyangium cellulosum</name>
    <dbReference type="NCBI Taxonomy" id="56"/>
    <lineage>
        <taxon>Bacteria</taxon>
        <taxon>Pseudomonadati</taxon>
        <taxon>Myxococcota</taxon>
        <taxon>Polyangia</taxon>
        <taxon>Polyangiales</taxon>
        <taxon>Polyangiaceae</taxon>
        <taxon>Sorangium</taxon>
    </lineage>
</organism>
<evidence type="ECO:0000313" key="8">
    <source>
        <dbReference type="EMBL" id="KYF54242.1"/>
    </source>
</evidence>